<sequence>MKIISIEPTPSPHSMKLNMDESLTAGTRFAFDQERKDGCPDYIAKLLAIPDVKSVFQTADFIALDRFPKGDWQNILSRAREVFGEAPRRQENDNGSAPQQKEASFGETHVLIQMFRNIPLQIRIRSELEEKRLALPERFTGAAMKAHSASPNMIMERKLEDQGIRYGSPEEIAEQVLQEIDAAYDDARLEQLVSLALEQGEGEVPISERKESLSDEQMAARLEHPDWRIRYAAMEKMKPAPQRLPLIVKALLDPHFSVRRLAVAYLGDIKEQDVLPLLYQALKDKHPAVRRTAGDVLSDIGDPDAIEPMCEALKDPNKIVRWRAARFLYEVGDKSALAALREAQDDSEFEISMQVKMALERIEGGHEAEGSVWQQMTRRNP</sequence>
<evidence type="ECO:0000313" key="4">
    <source>
        <dbReference type="EMBL" id="MEB3102477.1"/>
    </source>
</evidence>
<evidence type="ECO:0000256" key="2">
    <source>
        <dbReference type="SAM" id="MobiDB-lite"/>
    </source>
</evidence>
<comment type="caution">
    <text evidence="4">The sequence shown here is derived from an EMBL/GenBank/DDBJ whole genome shotgun (WGS) entry which is preliminary data.</text>
</comment>
<dbReference type="RefSeq" id="WP_371754596.1">
    <property type="nucleotide sequence ID" value="NZ_JAYJLD010000017.1"/>
</dbReference>
<dbReference type="Pfam" id="PF08712">
    <property type="entry name" value="Nfu_N"/>
    <property type="match status" value="1"/>
</dbReference>
<feature type="region of interest" description="Disordered" evidence="2">
    <location>
        <begin position="83"/>
        <end position="103"/>
    </location>
</feature>
<dbReference type="Gene3D" id="1.25.10.10">
    <property type="entry name" value="Leucine-rich Repeat Variant"/>
    <property type="match status" value="1"/>
</dbReference>
<dbReference type="InterPro" id="IPR004155">
    <property type="entry name" value="PBS_lyase_HEAT"/>
</dbReference>
<dbReference type="SUPFAM" id="SSF48371">
    <property type="entry name" value="ARM repeat"/>
    <property type="match status" value="1"/>
</dbReference>
<feature type="compositionally biased region" description="Basic and acidic residues" evidence="2">
    <location>
        <begin position="83"/>
        <end position="92"/>
    </location>
</feature>
<dbReference type="Pfam" id="PF13646">
    <property type="entry name" value="HEAT_2"/>
    <property type="match status" value="1"/>
</dbReference>
<keyword evidence="5" id="KW-1185">Reference proteome</keyword>
<accession>A0ABU5ZIX5</accession>
<evidence type="ECO:0000313" key="5">
    <source>
        <dbReference type="Proteomes" id="UP001310386"/>
    </source>
</evidence>
<dbReference type="Proteomes" id="UP001310386">
    <property type="component" value="Unassembled WGS sequence"/>
</dbReference>
<dbReference type="SUPFAM" id="SSF110836">
    <property type="entry name" value="Hypothetical protein SAV1430"/>
    <property type="match status" value="1"/>
</dbReference>
<dbReference type="PROSITE" id="PS50077">
    <property type="entry name" value="HEAT_REPEAT"/>
    <property type="match status" value="1"/>
</dbReference>
<dbReference type="Gene3D" id="3.30.1370.70">
    <property type="entry name" value="Scaffold protein Nfu/NifU, N-terminal domain"/>
    <property type="match status" value="1"/>
</dbReference>
<evidence type="ECO:0000259" key="3">
    <source>
        <dbReference type="SMART" id="SM00932"/>
    </source>
</evidence>
<dbReference type="PANTHER" id="PTHR12697">
    <property type="entry name" value="PBS LYASE HEAT-LIKE PROTEIN"/>
    <property type="match status" value="1"/>
</dbReference>
<evidence type="ECO:0000256" key="1">
    <source>
        <dbReference type="ARBA" id="ARBA00045876"/>
    </source>
</evidence>
<dbReference type="InterPro" id="IPR016024">
    <property type="entry name" value="ARM-type_fold"/>
</dbReference>
<dbReference type="SMART" id="SM00932">
    <property type="entry name" value="Nfu_N"/>
    <property type="match status" value="1"/>
</dbReference>
<dbReference type="EMBL" id="JAYJLD010000017">
    <property type="protein sequence ID" value="MEB3102477.1"/>
    <property type="molecule type" value="Genomic_DNA"/>
</dbReference>
<organism evidence="4 5">
    <name type="scientific">Ferviditalea candida</name>
    <dbReference type="NCBI Taxonomy" id="3108399"/>
    <lineage>
        <taxon>Bacteria</taxon>
        <taxon>Bacillati</taxon>
        <taxon>Bacillota</taxon>
        <taxon>Bacilli</taxon>
        <taxon>Bacillales</taxon>
        <taxon>Paenibacillaceae</taxon>
        <taxon>Ferviditalea</taxon>
    </lineage>
</organism>
<gene>
    <name evidence="4" type="ORF">VF724_12470</name>
</gene>
<reference evidence="4" key="1">
    <citation type="submission" date="2023-12" db="EMBL/GenBank/DDBJ databases">
        <title>Fervidustalea candida gen. nov., sp. nov., a novel member of the family Paenibacillaceae isolated from a geothermal area.</title>
        <authorList>
            <person name="Li W.-J."/>
            <person name="Jiao J.-Y."/>
            <person name="Chen Y."/>
        </authorList>
    </citation>
    <scope>NUCLEOTIDE SEQUENCE</scope>
    <source>
        <strain evidence="4">SYSU GA230002</strain>
    </source>
</reference>
<feature type="compositionally biased region" description="Polar residues" evidence="2">
    <location>
        <begin position="93"/>
        <end position="102"/>
    </location>
</feature>
<dbReference type="InterPro" id="IPR025989">
    <property type="entry name" value="Virulence_F_dom"/>
</dbReference>
<feature type="domain" description="Scaffold protein Nfu/NifU N-terminal" evidence="3">
    <location>
        <begin position="4"/>
        <end position="90"/>
    </location>
</feature>
<dbReference type="InterPro" id="IPR021133">
    <property type="entry name" value="HEAT_type_2"/>
</dbReference>
<dbReference type="InterPro" id="IPR014824">
    <property type="entry name" value="Nfu/NifU_N"/>
</dbReference>
<name>A0ABU5ZIX5_9BACL</name>
<proteinExistence type="predicted"/>
<dbReference type="InterPro" id="IPR011989">
    <property type="entry name" value="ARM-like"/>
</dbReference>
<dbReference type="InterPro" id="IPR036498">
    <property type="entry name" value="Nfu/NifU_N_sf"/>
</dbReference>
<dbReference type="Pfam" id="PF13769">
    <property type="entry name" value="Virulence_fact"/>
    <property type="match status" value="1"/>
</dbReference>
<dbReference type="SMART" id="SM00567">
    <property type="entry name" value="EZ_HEAT"/>
    <property type="match status" value="4"/>
</dbReference>
<comment type="function">
    <text evidence="1">Catalyzes the hydroxylation of the N(6)-(4-aminobutyl)-L-lysine intermediate produced by deoxyhypusine synthase/DHPS on a critical lysine of the eukaryotic translation initiation factor 5A/eIF-5A. This is the second step of the post-translational modification of that lysine into an unusual amino acid residue named hypusine. Hypusination is unique to mature eIF-5A factor and is essential for its function.</text>
</comment>
<dbReference type="PANTHER" id="PTHR12697:SF37">
    <property type="entry name" value="CONSERVED VIRULENCE FACTOR C"/>
    <property type="match status" value="1"/>
</dbReference>
<protein>
    <submittedName>
        <fullName evidence="4">Conserved virulence factor C family protein</fullName>
    </submittedName>
</protein>